<protein>
    <submittedName>
        <fullName evidence="2">Uncharacterized protein</fullName>
    </submittedName>
</protein>
<feature type="region of interest" description="Disordered" evidence="1">
    <location>
        <begin position="44"/>
        <end position="121"/>
    </location>
</feature>
<comment type="caution">
    <text evidence="2">The sequence shown here is derived from an EMBL/GenBank/DDBJ whole genome shotgun (WGS) entry which is preliminary data.</text>
</comment>
<dbReference type="Proteomes" id="UP001066276">
    <property type="component" value="Chromosome 7"/>
</dbReference>
<dbReference type="AlphaFoldDB" id="A0AAV7P9D8"/>
<proteinExistence type="predicted"/>
<evidence type="ECO:0000256" key="1">
    <source>
        <dbReference type="SAM" id="MobiDB-lite"/>
    </source>
</evidence>
<accession>A0AAV7P9D8</accession>
<reference evidence="2" key="1">
    <citation type="journal article" date="2022" name="bioRxiv">
        <title>Sequencing and chromosome-scale assembly of the giantPleurodeles waltlgenome.</title>
        <authorList>
            <person name="Brown T."/>
            <person name="Elewa A."/>
            <person name="Iarovenko S."/>
            <person name="Subramanian E."/>
            <person name="Araus A.J."/>
            <person name="Petzold A."/>
            <person name="Susuki M."/>
            <person name="Suzuki K.-i.T."/>
            <person name="Hayashi T."/>
            <person name="Toyoda A."/>
            <person name="Oliveira C."/>
            <person name="Osipova E."/>
            <person name="Leigh N.D."/>
            <person name="Simon A."/>
            <person name="Yun M.H."/>
        </authorList>
    </citation>
    <scope>NUCLEOTIDE SEQUENCE</scope>
    <source>
        <strain evidence="2">20211129_DDA</strain>
        <tissue evidence="2">Liver</tissue>
    </source>
</reference>
<organism evidence="2 3">
    <name type="scientific">Pleurodeles waltl</name>
    <name type="common">Iberian ribbed newt</name>
    <dbReference type="NCBI Taxonomy" id="8319"/>
    <lineage>
        <taxon>Eukaryota</taxon>
        <taxon>Metazoa</taxon>
        <taxon>Chordata</taxon>
        <taxon>Craniata</taxon>
        <taxon>Vertebrata</taxon>
        <taxon>Euteleostomi</taxon>
        <taxon>Amphibia</taxon>
        <taxon>Batrachia</taxon>
        <taxon>Caudata</taxon>
        <taxon>Salamandroidea</taxon>
        <taxon>Salamandridae</taxon>
        <taxon>Pleurodelinae</taxon>
        <taxon>Pleurodeles</taxon>
    </lineage>
</organism>
<feature type="compositionally biased region" description="Basic and acidic residues" evidence="1">
    <location>
        <begin position="98"/>
        <end position="115"/>
    </location>
</feature>
<evidence type="ECO:0000313" key="3">
    <source>
        <dbReference type="Proteomes" id="UP001066276"/>
    </source>
</evidence>
<gene>
    <name evidence="2" type="ORF">NDU88_002242</name>
</gene>
<feature type="compositionally biased region" description="Basic and acidic residues" evidence="1">
    <location>
        <begin position="61"/>
        <end position="89"/>
    </location>
</feature>
<sequence length="121" mass="13596">MTTEISIRDCNRAITATVTSHTPEPDENCPGDTIWGTTHLEVLPDQDIRVEDTETVEEGEPERKGWLESEEEKGVEPKEKGREESEETRGNPATLRSLKGDLETPKETDGRHDQSCHVPGW</sequence>
<evidence type="ECO:0000313" key="2">
    <source>
        <dbReference type="EMBL" id="KAJ1123775.1"/>
    </source>
</evidence>
<name>A0AAV7P9D8_PLEWA</name>
<dbReference type="EMBL" id="JANPWB010000011">
    <property type="protein sequence ID" value="KAJ1123775.1"/>
    <property type="molecule type" value="Genomic_DNA"/>
</dbReference>
<keyword evidence="3" id="KW-1185">Reference proteome</keyword>